<dbReference type="NCBIfam" id="NF005807">
    <property type="entry name" value="PRK07667.1"/>
    <property type="match status" value="1"/>
</dbReference>
<evidence type="ECO:0000259" key="1">
    <source>
        <dbReference type="Pfam" id="PF00485"/>
    </source>
</evidence>
<reference evidence="2 3" key="1">
    <citation type="submission" date="2019-03" db="EMBL/GenBank/DDBJ databases">
        <title>Genomic Encyclopedia of Type Strains, Phase IV (KMG-IV): sequencing the most valuable type-strain genomes for metagenomic binning, comparative biology and taxonomic classification.</title>
        <authorList>
            <person name="Goeker M."/>
        </authorList>
    </citation>
    <scope>NUCLEOTIDE SEQUENCE [LARGE SCALE GENOMIC DNA]</scope>
    <source>
        <strain evidence="2 3">DSM 25894</strain>
    </source>
</reference>
<evidence type="ECO:0000313" key="3">
    <source>
        <dbReference type="Proteomes" id="UP000294650"/>
    </source>
</evidence>
<accession>A0A4R3MN91</accession>
<dbReference type="AlphaFoldDB" id="A0A4R3MN91"/>
<organism evidence="2 3">
    <name type="scientific">Melghiribacillus thermohalophilus</name>
    <dbReference type="NCBI Taxonomy" id="1324956"/>
    <lineage>
        <taxon>Bacteria</taxon>
        <taxon>Bacillati</taxon>
        <taxon>Bacillota</taxon>
        <taxon>Bacilli</taxon>
        <taxon>Bacillales</taxon>
        <taxon>Bacillaceae</taxon>
        <taxon>Melghiribacillus</taxon>
    </lineage>
</organism>
<comment type="caution">
    <text evidence="2">The sequence shown here is derived from an EMBL/GenBank/DDBJ whole genome shotgun (WGS) entry which is preliminary data.</text>
</comment>
<dbReference type="Pfam" id="PF00485">
    <property type="entry name" value="PRK"/>
    <property type="match status" value="1"/>
</dbReference>
<dbReference type="GO" id="GO:0016301">
    <property type="term" value="F:kinase activity"/>
    <property type="evidence" value="ECO:0007669"/>
    <property type="project" value="UniProtKB-KW"/>
</dbReference>
<dbReference type="Proteomes" id="UP000294650">
    <property type="component" value="Unassembled WGS sequence"/>
</dbReference>
<gene>
    <name evidence="2" type="ORF">EDD68_1364</name>
</gene>
<name>A0A4R3MN91_9BACI</name>
<dbReference type="EMBL" id="SMAN01000036">
    <property type="protein sequence ID" value="TCT15735.1"/>
    <property type="molecule type" value="Genomic_DNA"/>
</dbReference>
<dbReference type="GO" id="GO:0005524">
    <property type="term" value="F:ATP binding"/>
    <property type="evidence" value="ECO:0007669"/>
    <property type="project" value="InterPro"/>
</dbReference>
<evidence type="ECO:0000313" key="2">
    <source>
        <dbReference type="EMBL" id="TCT15735.1"/>
    </source>
</evidence>
<sequence>MELHKKLAIDLMNKYKTKVRNRPFIVGIDGLSGAGKTTFVNKLAAELRAQHMEPVIFHIDDHIVEREKRYHTGYEEWFEYYFLQWDVDLLTSCLFETLHHSSRLTLPFYDKTTDTIASKRVTVTNKNLVLIEGIFLLREEWWPLFDYRIFLDCPREIRLKRVLKREKLKENQEPTMQKYKRRYWPGEDYYLRQEQPAEKADQVYDTSGVISDHV</sequence>
<dbReference type="InterPro" id="IPR027417">
    <property type="entry name" value="P-loop_NTPase"/>
</dbReference>
<keyword evidence="3" id="KW-1185">Reference proteome</keyword>
<proteinExistence type="predicted"/>
<protein>
    <submittedName>
        <fullName evidence="2">Uridine kinase</fullName>
    </submittedName>
</protein>
<dbReference type="Gene3D" id="3.40.50.300">
    <property type="entry name" value="P-loop containing nucleotide triphosphate hydrolases"/>
    <property type="match status" value="1"/>
</dbReference>
<dbReference type="PANTHER" id="PTHR10285">
    <property type="entry name" value="URIDINE KINASE"/>
    <property type="match status" value="1"/>
</dbReference>
<feature type="domain" description="Phosphoribulokinase/uridine kinase" evidence="1">
    <location>
        <begin position="25"/>
        <end position="168"/>
    </location>
</feature>
<keyword evidence="2" id="KW-0808">Transferase</keyword>
<dbReference type="InterPro" id="IPR006083">
    <property type="entry name" value="PRK/URK"/>
</dbReference>
<dbReference type="SUPFAM" id="SSF52540">
    <property type="entry name" value="P-loop containing nucleoside triphosphate hydrolases"/>
    <property type="match status" value="1"/>
</dbReference>
<keyword evidence="2" id="KW-0418">Kinase</keyword>